<feature type="transmembrane region" description="Helical" evidence="4">
    <location>
        <begin position="67"/>
        <end position="85"/>
    </location>
</feature>
<keyword evidence="6" id="KW-1185">Reference proteome</keyword>
<reference evidence="5 6" key="1">
    <citation type="submission" date="2024-01" db="EMBL/GenBank/DDBJ databases">
        <authorList>
            <person name="Waweru B."/>
        </authorList>
    </citation>
    <scope>NUCLEOTIDE SEQUENCE [LARGE SCALE GENOMIC DNA]</scope>
</reference>
<evidence type="ECO:0000313" key="5">
    <source>
        <dbReference type="EMBL" id="CAK7335464.1"/>
    </source>
</evidence>
<organism evidence="5 6">
    <name type="scientific">Dovyalis caffra</name>
    <dbReference type="NCBI Taxonomy" id="77055"/>
    <lineage>
        <taxon>Eukaryota</taxon>
        <taxon>Viridiplantae</taxon>
        <taxon>Streptophyta</taxon>
        <taxon>Embryophyta</taxon>
        <taxon>Tracheophyta</taxon>
        <taxon>Spermatophyta</taxon>
        <taxon>Magnoliopsida</taxon>
        <taxon>eudicotyledons</taxon>
        <taxon>Gunneridae</taxon>
        <taxon>Pentapetalae</taxon>
        <taxon>rosids</taxon>
        <taxon>fabids</taxon>
        <taxon>Malpighiales</taxon>
        <taxon>Salicaceae</taxon>
        <taxon>Flacourtieae</taxon>
        <taxon>Dovyalis</taxon>
    </lineage>
</organism>
<dbReference type="EMBL" id="CAWUPB010000994">
    <property type="protein sequence ID" value="CAK7335464.1"/>
    <property type="molecule type" value="Genomic_DNA"/>
</dbReference>
<gene>
    <name evidence="5" type="ORF">DCAF_LOCUS10458</name>
</gene>
<dbReference type="AlphaFoldDB" id="A0AAV1RFS9"/>
<protein>
    <recommendedName>
        <fullName evidence="7">WAT1-related protein</fullName>
    </recommendedName>
</protein>
<dbReference type="PANTHER" id="PTHR31218">
    <property type="entry name" value="WAT1-RELATED PROTEIN"/>
    <property type="match status" value="1"/>
</dbReference>
<keyword evidence="3 4" id="KW-0472">Membrane</keyword>
<evidence type="ECO:0008006" key="7">
    <source>
        <dbReference type="Google" id="ProtNLM"/>
    </source>
</evidence>
<evidence type="ECO:0000256" key="3">
    <source>
        <dbReference type="ARBA" id="ARBA00023136"/>
    </source>
</evidence>
<dbReference type="InterPro" id="IPR030184">
    <property type="entry name" value="WAT1-related"/>
</dbReference>
<dbReference type="GO" id="GO:0022857">
    <property type="term" value="F:transmembrane transporter activity"/>
    <property type="evidence" value="ECO:0007669"/>
    <property type="project" value="InterPro"/>
</dbReference>
<evidence type="ECO:0000313" key="6">
    <source>
        <dbReference type="Proteomes" id="UP001314170"/>
    </source>
</evidence>
<comment type="caution">
    <text evidence="5">The sequence shown here is derived from an EMBL/GenBank/DDBJ whole genome shotgun (WGS) entry which is preliminary data.</text>
</comment>
<evidence type="ECO:0000256" key="2">
    <source>
        <dbReference type="ARBA" id="ARBA00022989"/>
    </source>
</evidence>
<proteinExistence type="predicted"/>
<evidence type="ECO:0000256" key="4">
    <source>
        <dbReference type="SAM" id="Phobius"/>
    </source>
</evidence>
<accession>A0AAV1RFS9</accession>
<sequence length="104" mass="11405">MITRMERMELASPKGKAKVIGTLMGIGGAMLLTFYKGVEVNIWSTNVNLLQHGQSHLASSHDHRRGLGFFMALCNCLSYASWLIIQGACMNPPHPSGFKIEAKS</sequence>
<dbReference type="Proteomes" id="UP001314170">
    <property type="component" value="Unassembled WGS sequence"/>
</dbReference>
<evidence type="ECO:0000256" key="1">
    <source>
        <dbReference type="ARBA" id="ARBA00022692"/>
    </source>
</evidence>
<keyword evidence="2 4" id="KW-1133">Transmembrane helix</keyword>
<keyword evidence="1 4" id="KW-0812">Transmembrane</keyword>
<dbReference type="GO" id="GO:0016020">
    <property type="term" value="C:membrane"/>
    <property type="evidence" value="ECO:0007669"/>
    <property type="project" value="InterPro"/>
</dbReference>
<name>A0AAV1RFS9_9ROSI</name>